<dbReference type="AlphaFoldDB" id="A0A833R6W6"/>
<evidence type="ECO:0000256" key="3">
    <source>
        <dbReference type="ARBA" id="ARBA00003976"/>
    </source>
</evidence>
<keyword evidence="8" id="KW-0677">Repeat</keyword>
<dbReference type="Gene3D" id="2.20.25.20">
    <property type="match status" value="1"/>
</dbReference>
<dbReference type="PANTHER" id="PTHR11685">
    <property type="entry name" value="RBR FAMILY RING FINGER AND IBR DOMAIN-CONTAINING"/>
    <property type="match status" value="1"/>
</dbReference>
<feature type="domain" description="RING-type" evidence="13">
    <location>
        <begin position="98"/>
        <end position="144"/>
    </location>
</feature>
<dbReference type="SUPFAM" id="SSF57850">
    <property type="entry name" value="RING/U-box"/>
    <property type="match status" value="3"/>
</dbReference>
<comment type="cofactor">
    <cofactor evidence="2">
        <name>Zn(2+)</name>
        <dbReference type="ChEBI" id="CHEBI:29105"/>
    </cofactor>
</comment>
<dbReference type="InterPro" id="IPR017907">
    <property type="entry name" value="Znf_RING_CS"/>
</dbReference>
<dbReference type="FunFam" id="1.20.120.1750:FF:000018">
    <property type="entry name" value="RBR-type E3 ubiquitin transferase"/>
    <property type="match status" value="1"/>
</dbReference>
<dbReference type="Gene3D" id="3.30.40.10">
    <property type="entry name" value="Zinc/RING finger domain, C3HC4 (zinc finger)"/>
    <property type="match status" value="1"/>
</dbReference>
<dbReference type="PROSITE" id="PS00518">
    <property type="entry name" value="ZF_RING_1"/>
    <property type="match status" value="1"/>
</dbReference>
<evidence type="ECO:0000256" key="8">
    <source>
        <dbReference type="ARBA" id="ARBA00022737"/>
    </source>
</evidence>
<evidence type="ECO:0000256" key="2">
    <source>
        <dbReference type="ARBA" id="ARBA00001947"/>
    </source>
</evidence>
<dbReference type="InterPro" id="IPR001841">
    <property type="entry name" value="Znf_RING"/>
</dbReference>
<evidence type="ECO:0000256" key="1">
    <source>
        <dbReference type="ARBA" id="ARBA00001798"/>
    </source>
</evidence>
<accession>A0A833R6W6</accession>
<dbReference type="PROSITE" id="PS51873">
    <property type="entry name" value="TRIAD"/>
    <property type="match status" value="1"/>
</dbReference>
<dbReference type="EMBL" id="SWLB01000004">
    <property type="protein sequence ID" value="KAF3339295.1"/>
    <property type="molecule type" value="Genomic_DNA"/>
</dbReference>
<dbReference type="GO" id="GO:0008270">
    <property type="term" value="F:zinc ion binding"/>
    <property type="evidence" value="ECO:0007669"/>
    <property type="project" value="UniProtKB-KW"/>
</dbReference>
<evidence type="ECO:0000256" key="6">
    <source>
        <dbReference type="ARBA" id="ARBA00022679"/>
    </source>
</evidence>
<dbReference type="OrthoDB" id="10009520at2759"/>
<evidence type="ECO:0000256" key="7">
    <source>
        <dbReference type="ARBA" id="ARBA00022723"/>
    </source>
</evidence>
<keyword evidence="11" id="KW-0862">Zinc</keyword>
<comment type="similarity">
    <text evidence="4">Belongs to the RBR family. Ariadne subfamily.</text>
</comment>
<proteinExistence type="inferred from homology"/>
<dbReference type="InterPro" id="IPR013083">
    <property type="entry name" value="Znf_RING/FYVE/PHD"/>
</dbReference>
<keyword evidence="16" id="KW-1185">Reference proteome</keyword>
<evidence type="ECO:0000256" key="11">
    <source>
        <dbReference type="ARBA" id="ARBA00022833"/>
    </source>
</evidence>
<dbReference type="Gene3D" id="1.20.120.1750">
    <property type="match status" value="1"/>
</dbReference>
<dbReference type="InterPro" id="IPR002867">
    <property type="entry name" value="IBR_dom"/>
</dbReference>
<dbReference type="Proteomes" id="UP000623129">
    <property type="component" value="Unassembled WGS sequence"/>
</dbReference>
<dbReference type="InterPro" id="IPR044066">
    <property type="entry name" value="TRIAD_supradom"/>
</dbReference>
<dbReference type="Pfam" id="PF01485">
    <property type="entry name" value="IBR"/>
    <property type="match status" value="2"/>
</dbReference>
<keyword evidence="6" id="KW-0808">Transferase</keyword>
<keyword evidence="9 12" id="KW-0863">Zinc-finger</keyword>
<protein>
    <recommendedName>
        <fullName evidence="5">RBR-type E3 ubiquitin transferase</fullName>
        <ecNumber evidence="5">2.3.2.31</ecNumber>
    </recommendedName>
</protein>
<comment type="caution">
    <text evidence="15">The sequence shown here is derived from an EMBL/GenBank/DDBJ whole genome shotgun (WGS) entry which is preliminary data.</text>
</comment>
<dbReference type="CDD" id="cd22584">
    <property type="entry name" value="Rcat_RBR_unk"/>
    <property type="match status" value="1"/>
</dbReference>
<dbReference type="GO" id="GO:0016567">
    <property type="term" value="P:protein ubiquitination"/>
    <property type="evidence" value="ECO:0007669"/>
    <property type="project" value="InterPro"/>
</dbReference>
<gene>
    <name evidence="15" type="ORF">FCM35_KLT16766</name>
</gene>
<keyword evidence="7" id="KW-0479">Metal-binding</keyword>
<name>A0A833R6W6_9POAL</name>
<dbReference type="InterPro" id="IPR031127">
    <property type="entry name" value="E3_UB_ligase_RBR"/>
</dbReference>
<comment type="catalytic activity">
    <reaction evidence="1">
        <text>[E2 ubiquitin-conjugating enzyme]-S-ubiquitinyl-L-cysteine + [acceptor protein]-L-lysine = [E2 ubiquitin-conjugating enzyme]-L-cysteine + [acceptor protein]-N(6)-ubiquitinyl-L-lysine.</text>
        <dbReference type="EC" id="2.3.2.31"/>
    </reaction>
</comment>
<evidence type="ECO:0000313" key="15">
    <source>
        <dbReference type="EMBL" id="KAF3339295.1"/>
    </source>
</evidence>
<reference evidence="15" key="1">
    <citation type="submission" date="2020-01" db="EMBL/GenBank/DDBJ databases">
        <title>Genome sequence of Kobresia littledalei, the first chromosome-level genome in the family Cyperaceae.</title>
        <authorList>
            <person name="Qu G."/>
        </authorList>
    </citation>
    <scope>NUCLEOTIDE SEQUENCE</scope>
    <source>
        <strain evidence="15">C.B.Clarke</strain>
        <tissue evidence="15">Leaf</tissue>
    </source>
</reference>
<organism evidence="15 16">
    <name type="scientific">Carex littledalei</name>
    <dbReference type="NCBI Taxonomy" id="544730"/>
    <lineage>
        <taxon>Eukaryota</taxon>
        <taxon>Viridiplantae</taxon>
        <taxon>Streptophyta</taxon>
        <taxon>Embryophyta</taxon>
        <taxon>Tracheophyta</taxon>
        <taxon>Spermatophyta</taxon>
        <taxon>Magnoliopsida</taxon>
        <taxon>Liliopsida</taxon>
        <taxon>Poales</taxon>
        <taxon>Cyperaceae</taxon>
        <taxon>Cyperoideae</taxon>
        <taxon>Cariceae</taxon>
        <taxon>Carex</taxon>
        <taxon>Carex subgen. Euthyceras</taxon>
    </lineage>
</organism>
<evidence type="ECO:0000256" key="5">
    <source>
        <dbReference type="ARBA" id="ARBA00012251"/>
    </source>
</evidence>
<feature type="domain" description="RING-type" evidence="14">
    <location>
        <begin position="94"/>
        <end position="300"/>
    </location>
</feature>
<evidence type="ECO:0000259" key="14">
    <source>
        <dbReference type="PROSITE" id="PS51873"/>
    </source>
</evidence>
<evidence type="ECO:0000256" key="4">
    <source>
        <dbReference type="ARBA" id="ARBA00005884"/>
    </source>
</evidence>
<comment type="function">
    <text evidence="3">Might act as an E3 ubiquitin-protein ligase, or as part of E3 complex, which accepts ubiquitin from specific E2 ubiquitin-conjugating enzymes and then transfers it to substrates.</text>
</comment>
<keyword evidence="10" id="KW-0833">Ubl conjugation pathway</keyword>
<dbReference type="SMART" id="SM00647">
    <property type="entry name" value="IBR"/>
    <property type="match status" value="2"/>
</dbReference>
<dbReference type="FunFam" id="3.30.40.10:FF:000230">
    <property type="entry name" value="RBR-type E3 ubiquitin transferase"/>
    <property type="match status" value="1"/>
</dbReference>
<evidence type="ECO:0000313" key="16">
    <source>
        <dbReference type="Proteomes" id="UP000623129"/>
    </source>
</evidence>
<evidence type="ECO:0000256" key="12">
    <source>
        <dbReference type="PROSITE-ProRule" id="PRU00175"/>
    </source>
</evidence>
<evidence type="ECO:0000259" key="13">
    <source>
        <dbReference type="PROSITE" id="PS50089"/>
    </source>
</evidence>
<evidence type="ECO:0000256" key="9">
    <source>
        <dbReference type="ARBA" id="ARBA00022771"/>
    </source>
</evidence>
<sequence>MSVYYHSSFHTMGEPSSANITHHVDDFYFSALSHGDETHDLIPISDESYAEELQFQEVLFSAVTGLAQPAKTGSTQLAKREKKKIGSSSSSSQSQMFCKICMENVPADEVFQTSNACPHVFCRNCLSCYLGTKIRENISLVKCPDENCKVVLEPGMCQELLPPEVFERWGNALCESMLLGAQKFYCPFKDCSALIIDDGEETVTRSECPSCRRLFCAACKVAWHSGLSCEEFGKLGEDERAKEDLLMMQVAKEKKWRRCPSCKYFVEKREGCLHITCRCRFEFCYGCGNKWGITHASCSA</sequence>
<evidence type="ECO:0000256" key="10">
    <source>
        <dbReference type="ARBA" id="ARBA00022786"/>
    </source>
</evidence>
<dbReference type="GO" id="GO:0061630">
    <property type="term" value="F:ubiquitin protein ligase activity"/>
    <property type="evidence" value="ECO:0007669"/>
    <property type="project" value="UniProtKB-EC"/>
</dbReference>
<dbReference type="PROSITE" id="PS50089">
    <property type="entry name" value="ZF_RING_2"/>
    <property type="match status" value="1"/>
</dbReference>
<dbReference type="CDD" id="cd22582">
    <property type="entry name" value="BRcat_RBR_unk"/>
    <property type="match status" value="1"/>
</dbReference>
<dbReference type="EC" id="2.3.2.31" evidence="5"/>